<keyword evidence="1" id="KW-0808">Transferase</keyword>
<dbReference type="InterPro" id="IPR027417">
    <property type="entry name" value="P-loop_NTPase"/>
</dbReference>
<dbReference type="RefSeq" id="WP_152661313.1">
    <property type="nucleotide sequence ID" value="NZ_CP036422.1"/>
</dbReference>
<organism evidence="1 2">
    <name type="scientific">Halioglobus maricola</name>
    <dbReference type="NCBI Taxonomy" id="2601894"/>
    <lineage>
        <taxon>Bacteria</taxon>
        <taxon>Pseudomonadati</taxon>
        <taxon>Pseudomonadota</taxon>
        <taxon>Gammaproteobacteria</taxon>
        <taxon>Cellvibrionales</taxon>
        <taxon>Halieaceae</taxon>
        <taxon>Halioglobus</taxon>
    </lineage>
</organism>
<sequence length="416" mass="47970">MADPVRITDLGQPDQTKFCQEVIAATSEVVADITVEAVYREAGSQLGDTPVYRDAGVLERLNIICTAMDADADLSSLGRITNQAILVRYLVQRSRLEALYFQHPEIDDVVIEKPIVIAGLPRSGTTHLLNLISCDQRLRSLAYWESLEPIPTEQDRAVVGEDPRVQRCRDTQLLQDQMIPLFKNMHEMTPEHIHEEIELMGMDFSMVLFENYALVPAWRDHYLAHDQTPHYEFLKRALKALQWLRGPQRWILKSPQHMEQLGPLSKVFPDATFVLPHRDPVSVIASMLTMQTYVSRISRDPVSPEEIGHYWQDRLLRMLRQCVQDRDLLPSAQALDLYFDDITSDALGAVERIYSLADIPLDEETRAAMLSYIRKNPRGKHGQIQYDLKDDFGIDEHELGQKLEFYYQRFPVRRDK</sequence>
<dbReference type="OrthoDB" id="9777890at2"/>
<evidence type="ECO:0000313" key="2">
    <source>
        <dbReference type="Proteomes" id="UP000326287"/>
    </source>
</evidence>
<accession>A0A5P9NHA0</accession>
<proteinExistence type="predicted"/>
<keyword evidence="2" id="KW-1185">Reference proteome</keyword>
<dbReference type="KEGG" id="halc:EY643_05825"/>
<dbReference type="PANTHER" id="PTHR36451:SF1">
    <property type="entry name" value="OMEGA-HYDROXY-BETA-DIHYDROMENAQUINONE-9 SULFOTRANSFERASE STF3"/>
    <property type="match status" value="1"/>
</dbReference>
<dbReference type="Proteomes" id="UP000326287">
    <property type="component" value="Chromosome"/>
</dbReference>
<evidence type="ECO:0000313" key="1">
    <source>
        <dbReference type="EMBL" id="QFU75207.1"/>
    </source>
</evidence>
<protein>
    <submittedName>
        <fullName evidence="1">Sulfotransferase</fullName>
    </submittedName>
</protein>
<dbReference type="InterPro" id="IPR052736">
    <property type="entry name" value="Stf3_sulfotransferase"/>
</dbReference>
<dbReference type="GO" id="GO:0016740">
    <property type="term" value="F:transferase activity"/>
    <property type="evidence" value="ECO:0007669"/>
    <property type="project" value="UniProtKB-KW"/>
</dbReference>
<dbReference type="SUPFAM" id="SSF52540">
    <property type="entry name" value="P-loop containing nucleoside triphosphate hydrolases"/>
    <property type="match status" value="1"/>
</dbReference>
<gene>
    <name evidence="1" type="ORF">EY643_05825</name>
</gene>
<reference evidence="1 2" key="1">
    <citation type="submission" date="2019-02" db="EMBL/GenBank/DDBJ databases">
        <authorList>
            <person name="Li S.-H."/>
        </authorList>
    </citation>
    <scope>NUCLEOTIDE SEQUENCE [LARGE SCALE GENOMIC DNA]</scope>
    <source>
        <strain evidence="1 2">IMCC14385</strain>
    </source>
</reference>
<name>A0A5P9NHA0_9GAMM</name>
<dbReference type="EMBL" id="CP036422">
    <property type="protein sequence ID" value="QFU75207.1"/>
    <property type="molecule type" value="Genomic_DNA"/>
</dbReference>
<dbReference type="Gene3D" id="3.40.50.300">
    <property type="entry name" value="P-loop containing nucleotide triphosphate hydrolases"/>
    <property type="match status" value="1"/>
</dbReference>
<dbReference type="Pfam" id="PF13469">
    <property type="entry name" value="Sulfotransfer_3"/>
    <property type="match status" value="1"/>
</dbReference>
<dbReference type="AlphaFoldDB" id="A0A5P9NHA0"/>
<dbReference type="PANTHER" id="PTHR36451">
    <property type="entry name" value="PAPS-DEPENDENT SULFOTRANSFERASE STF3"/>
    <property type="match status" value="1"/>
</dbReference>